<dbReference type="OrthoDB" id="281073at2"/>
<evidence type="ECO:0000313" key="1">
    <source>
        <dbReference type="EMBL" id="EMI24365.1"/>
    </source>
</evidence>
<dbReference type="EMBL" id="ANOF01000159">
    <property type="protein sequence ID" value="EMI24365.1"/>
    <property type="molecule type" value="Genomic_DNA"/>
</dbReference>
<sequence>MIQTLDGLIAFLRRFHSYDAAGDSFVVPPEFPPALATFYAELGGLIDVEPTAGSQHRAPLAAQDAFTPLDRIKYVDNMVEFACENQGNWSARCSFDHADGNVYSNAAEAWGEGDGFEPVCDSLAHFITTLSLQEAVMSCPHLVSVQTEKLDAAIDAALPPLWLDGHFVYGEPTHNFYHNAQLDLIAMNWGGIWLGSHNPSFRELVKPDVGLTVIQ</sequence>
<organism evidence="1 2">
    <name type="scientific">Rhodopirellula europaea SH398</name>
    <dbReference type="NCBI Taxonomy" id="1263868"/>
    <lineage>
        <taxon>Bacteria</taxon>
        <taxon>Pseudomonadati</taxon>
        <taxon>Planctomycetota</taxon>
        <taxon>Planctomycetia</taxon>
        <taxon>Pirellulales</taxon>
        <taxon>Pirellulaceae</taxon>
        <taxon>Rhodopirellula</taxon>
    </lineage>
</organism>
<dbReference type="RefSeq" id="WP_008670804.1">
    <property type="nucleotide sequence ID" value="NZ_ANOF01000159.1"/>
</dbReference>
<gene>
    <name evidence="1" type="ORF">RESH_05064</name>
</gene>
<dbReference type="PATRIC" id="fig|1263868.3.peg.5503"/>
<name>M5RYJ9_9BACT</name>
<evidence type="ECO:0000313" key="2">
    <source>
        <dbReference type="Proteomes" id="UP000011996"/>
    </source>
</evidence>
<dbReference type="AlphaFoldDB" id="M5RYJ9"/>
<reference evidence="1 2" key="1">
    <citation type="journal article" date="2013" name="Mar. Genomics">
        <title>Expression of sulfatases in Rhodopirellula baltica and the diversity of sulfatases in the genus Rhodopirellula.</title>
        <authorList>
            <person name="Wegner C.E."/>
            <person name="Richter-Heitmann T."/>
            <person name="Klindworth A."/>
            <person name="Klockow C."/>
            <person name="Richter M."/>
            <person name="Achstetter T."/>
            <person name="Glockner F.O."/>
            <person name="Harder J."/>
        </authorList>
    </citation>
    <scope>NUCLEOTIDE SEQUENCE [LARGE SCALE GENOMIC DNA]</scope>
    <source>
        <strain evidence="1 2">SH398</strain>
    </source>
</reference>
<comment type="caution">
    <text evidence="1">The sequence shown here is derived from an EMBL/GenBank/DDBJ whole genome shotgun (WGS) entry which is preliminary data.</text>
</comment>
<proteinExistence type="predicted"/>
<accession>M5RYJ9</accession>
<protein>
    <submittedName>
        <fullName evidence="1">Uncharacterized protein</fullName>
    </submittedName>
</protein>
<dbReference type="Proteomes" id="UP000011996">
    <property type="component" value="Unassembled WGS sequence"/>
</dbReference>